<evidence type="ECO:0000256" key="1">
    <source>
        <dbReference type="SAM" id="Coils"/>
    </source>
</evidence>
<keyword evidence="4" id="KW-1185">Reference proteome</keyword>
<dbReference type="EMBL" id="GL883010">
    <property type="protein sequence ID" value="EGG21321.1"/>
    <property type="molecule type" value="Genomic_DNA"/>
</dbReference>
<evidence type="ECO:0000313" key="4">
    <source>
        <dbReference type="Proteomes" id="UP000007797"/>
    </source>
</evidence>
<name>F4PRI1_CACFS</name>
<gene>
    <name evidence="3" type="ORF">DFA_01202</name>
</gene>
<dbReference type="InterPro" id="IPR011990">
    <property type="entry name" value="TPR-like_helical_dom_sf"/>
</dbReference>
<dbReference type="Proteomes" id="UP000007797">
    <property type="component" value="Unassembled WGS sequence"/>
</dbReference>
<feature type="compositionally biased region" description="Polar residues" evidence="2">
    <location>
        <begin position="580"/>
        <end position="595"/>
    </location>
</feature>
<keyword evidence="1" id="KW-0175">Coiled coil</keyword>
<dbReference type="OMA" id="YNIAMKQ"/>
<protein>
    <recommendedName>
        <fullName evidence="5">Tetratricopeptide-like helical domain-containing protein</fullName>
    </recommendedName>
</protein>
<dbReference type="RefSeq" id="XP_004359171.1">
    <property type="nucleotide sequence ID" value="XM_004359114.1"/>
</dbReference>
<feature type="region of interest" description="Disordered" evidence="2">
    <location>
        <begin position="556"/>
        <end position="595"/>
    </location>
</feature>
<evidence type="ECO:0000256" key="2">
    <source>
        <dbReference type="SAM" id="MobiDB-lite"/>
    </source>
</evidence>
<dbReference type="PANTHER" id="PTHR31859">
    <property type="entry name" value="TETRATRICOPEPTIDE REPEAT PROTEIN 39 FAMILY MEMBER"/>
    <property type="match status" value="1"/>
</dbReference>
<evidence type="ECO:0008006" key="5">
    <source>
        <dbReference type="Google" id="ProtNLM"/>
    </source>
</evidence>
<dbReference type="Gene3D" id="1.25.40.10">
    <property type="entry name" value="Tetratricopeptide repeat domain"/>
    <property type="match status" value="1"/>
</dbReference>
<dbReference type="PANTHER" id="PTHR31859:SF1">
    <property type="entry name" value="TETRATRICOPEPTIDE REPEAT PROTEIN 39C"/>
    <property type="match status" value="1"/>
</dbReference>
<dbReference type="GeneID" id="14873562"/>
<organism evidence="3 4">
    <name type="scientific">Cavenderia fasciculata</name>
    <name type="common">Slime mold</name>
    <name type="synonym">Dictyostelium fasciculatum</name>
    <dbReference type="NCBI Taxonomy" id="261658"/>
    <lineage>
        <taxon>Eukaryota</taxon>
        <taxon>Amoebozoa</taxon>
        <taxon>Evosea</taxon>
        <taxon>Eumycetozoa</taxon>
        <taxon>Dictyostelia</taxon>
        <taxon>Acytosteliales</taxon>
        <taxon>Cavenderiaceae</taxon>
        <taxon>Cavenderia</taxon>
    </lineage>
</organism>
<feature type="coiled-coil region" evidence="1">
    <location>
        <begin position="54"/>
        <end position="81"/>
    </location>
</feature>
<sequence length="595" mass="68558">MLIGNDIKDAISLVWNNKFQEAENLLKDKSTISPRYSLHFAEIIFLRSFITADVKDTESALKRLKETRELAEKYISLLESNKTPPTYNQELKSKEEFKNNLLDCKLVLGDSLYMLAVLQLTRDHKIKGCFNLRKSWKTFEECLKQVKDTSSTIKYEEDLLECLHFGAGFFYFAMSIIPSNVIKFVELIGFKSDRDLGLQYIRDCSEKAGVRSAFATMVLLFNNLLLPRGLYNPTKHLKEAEVLIDDNLKRYPQGSLFQVMASHCYRKQCRVDLGLECMQRAIENCSALPKPPLIYSYELANCYLIKLDWSSAIGIFESLVKEENFQIRALCGLQLAGCYVMMGEPKKAQDAFTKIKDYVKKSSSVDPIILRQSQRYIANNGHFSAFEVMYIRRDMAKMERISAEKTLLELTKCAQQAGVEKPLACQANIGKNQPSTNSFFKSFSSLTKSKKDDLNTDNQIEDRASYLLLKGSVLKGIEKYEESMSCFEELMSIQHLLQDKNFYVPYCLYEMSESYFHRKQFDLSHDTLKKCNNHSNYDWEDPLKVKLRIIFDQQKKDGAGGGNQIDQEEEDQQEQPIIQSADQLENQMETLTVQE</sequence>
<dbReference type="OrthoDB" id="2154985at2759"/>
<dbReference type="InterPro" id="IPR019412">
    <property type="entry name" value="IML2/TPR_39"/>
</dbReference>
<proteinExistence type="predicted"/>
<dbReference type="SUPFAM" id="SSF48452">
    <property type="entry name" value="TPR-like"/>
    <property type="match status" value="2"/>
</dbReference>
<dbReference type="KEGG" id="dfa:DFA_01202"/>
<reference evidence="4" key="1">
    <citation type="journal article" date="2011" name="Genome Res.">
        <title>Phylogeny-wide analysis of social amoeba genomes highlights ancient origins for complex intercellular communication.</title>
        <authorList>
            <person name="Heidel A.J."/>
            <person name="Lawal H.M."/>
            <person name="Felder M."/>
            <person name="Schilde C."/>
            <person name="Helps N.R."/>
            <person name="Tunggal B."/>
            <person name="Rivero F."/>
            <person name="John U."/>
            <person name="Schleicher M."/>
            <person name="Eichinger L."/>
            <person name="Platzer M."/>
            <person name="Noegel A.A."/>
            <person name="Schaap P."/>
            <person name="Gloeckner G."/>
        </authorList>
    </citation>
    <scope>NUCLEOTIDE SEQUENCE [LARGE SCALE GENOMIC DNA]</scope>
    <source>
        <strain evidence="4">SH3</strain>
    </source>
</reference>
<evidence type="ECO:0000313" key="3">
    <source>
        <dbReference type="EMBL" id="EGG21321.1"/>
    </source>
</evidence>
<dbReference type="Pfam" id="PF10300">
    <property type="entry name" value="Iml2-TPR_39"/>
    <property type="match status" value="1"/>
</dbReference>
<accession>F4PRI1</accession>
<dbReference type="AlphaFoldDB" id="F4PRI1"/>